<protein>
    <submittedName>
        <fullName evidence="2">Uncharacterized protein</fullName>
    </submittedName>
</protein>
<feature type="compositionally biased region" description="Gly residues" evidence="1">
    <location>
        <begin position="96"/>
        <end position="112"/>
    </location>
</feature>
<dbReference type="EMBL" id="JACSDZ010000022">
    <property type="protein sequence ID" value="KAF7381117.1"/>
    <property type="molecule type" value="Genomic_DNA"/>
</dbReference>
<sequence length="194" mass="19977">MGQDEGTTIETGLSHAKLSLLTGDDYEEEQYPRGGGSSAGGEASGGNGIGYVGVDRVGSSNSGDGAVGGTREVHHARGRMVGSRRAAAAVAATAANGGGGNGGGGGSGGSGGSSERQRTTTTNAEDGRRETNSRTLSSELHKHDRKGVPYALNIIEKLYRRLSLKLLEITKQSNNFVSSYIKIKILFACSESTK</sequence>
<gene>
    <name evidence="2" type="ORF">HZH68_015992</name>
</gene>
<evidence type="ECO:0000313" key="3">
    <source>
        <dbReference type="Proteomes" id="UP000617340"/>
    </source>
</evidence>
<reference evidence="2" key="1">
    <citation type="journal article" date="2020" name="G3 (Bethesda)">
        <title>High-Quality Assemblies for Three Invasive Social Wasps from the &lt;i&gt;Vespula&lt;/i&gt; Genus.</title>
        <authorList>
            <person name="Harrop T.W.R."/>
            <person name="Guhlin J."/>
            <person name="McLaughlin G.M."/>
            <person name="Permina E."/>
            <person name="Stockwell P."/>
            <person name="Gilligan J."/>
            <person name="Le Lec M.F."/>
            <person name="Gruber M.A.M."/>
            <person name="Quinn O."/>
            <person name="Lovegrove M."/>
            <person name="Duncan E.J."/>
            <person name="Remnant E.J."/>
            <person name="Van Eeckhoven J."/>
            <person name="Graham B."/>
            <person name="Knapp R.A."/>
            <person name="Langford K.W."/>
            <person name="Kronenberg Z."/>
            <person name="Press M.O."/>
            <person name="Eacker S.M."/>
            <person name="Wilson-Rankin E.E."/>
            <person name="Purcell J."/>
            <person name="Lester P.J."/>
            <person name="Dearden P.K."/>
        </authorList>
    </citation>
    <scope>NUCLEOTIDE SEQUENCE</scope>
    <source>
        <strain evidence="2">Linc-1</strain>
    </source>
</reference>
<keyword evidence="3" id="KW-1185">Reference proteome</keyword>
<feature type="compositionally biased region" description="Gly residues" evidence="1">
    <location>
        <begin position="33"/>
        <end position="51"/>
    </location>
</feature>
<feature type="compositionally biased region" description="Low complexity" evidence="1">
    <location>
        <begin position="79"/>
        <end position="95"/>
    </location>
</feature>
<evidence type="ECO:0000313" key="2">
    <source>
        <dbReference type="EMBL" id="KAF7381117.1"/>
    </source>
</evidence>
<proteinExistence type="predicted"/>
<comment type="caution">
    <text evidence="2">The sequence shown here is derived from an EMBL/GenBank/DDBJ whole genome shotgun (WGS) entry which is preliminary data.</text>
</comment>
<feature type="compositionally biased region" description="Polar residues" evidence="1">
    <location>
        <begin position="1"/>
        <end position="11"/>
    </location>
</feature>
<accession>A0A834J5T7</accession>
<name>A0A834J5T7_VESGE</name>
<evidence type="ECO:0000256" key="1">
    <source>
        <dbReference type="SAM" id="MobiDB-lite"/>
    </source>
</evidence>
<feature type="region of interest" description="Disordered" evidence="1">
    <location>
        <begin position="1"/>
        <end position="142"/>
    </location>
</feature>
<dbReference type="AlphaFoldDB" id="A0A834J5T7"/>
<dbReference type="Proteomes" id="UP000617340">
    <property type="component" value="Unassembled WGS sequence"/>
</dbReference>
<organism evidence="2 3">
    <name type="scientific">Vespula germanica</name>
    <name type="common">German yellow jacket</name>
    <name type="synonym">Paravespula germanica</name>
    <dbReference type="NCBI Taxonomy" id="30212"/>
    <lineage>
        <taxon>Eukaryota</taxon>
        <taxon>Metazoa</taxon>
        <taxon>Ecdysozoa</taxon>
        <taxon>Arthropoda</taxon>
        <taxon>Hexapoda</taxon>
        <taxon>Insecta</taxon>
        <taxon>Pterygota</taxon>
        <taxon>Neoptera</taxon>
        <taxon>Endopterygota</taxon>
        <taxon>Hymenoptera</taxon>
        <taxon>Apocrita</taxon>
        <taxon>Aculeata</taxon>
        <taxon>Vespoidea</taxon>
        <taxon>Vespidae</taxon>
        <taxon>Vespinae</taxon>
        <taxon>Vespula</taxon>
    </lineage>
</organism>